<proteinExistence type="predicted"/>
<dbReference type="Proteomes" id="UP000012179">
    <property type="component" value="Chromosome"/>
</dbReference>
<dbReference type="OrthoDB" id="5460653at2"/>
<evidence type="ECO:0000256" key="1">
    <source>
        <dbReference type="SAM" id="MobiDB-lite"/>
    </source>
</evidence>
<dbReference type="Pfam" id="PF06252">
    <property type="entry name" value="GemA"/>
    <property type="match status" value="1"/>
</dbReference>
<sequence length="148" mass="17257">MKPARADDIRKRELAQIHIAKQQLGLDDETYRSMLWTVARVKSASDLDWAGRKNVLDHFKSHGWTNRPSRKAKQSRPLADDPQSKMIRALWLSLHEKGIVRDPSERALAAYVKRVTRREALQWLNVKEAAHVIETLKKWLDRIQQESV</sequence>
<name>A0A1W6SQQ3_9PROT</name>
<reference evidence="2 3" key="1">
    <citation type="journal article" date="2015" name="Int. J. Syst. Evol. Microbiol.">
        <title>Nitrosospira lacus sp. nov., a psychrotolerant, ammonia-oxidizing bacterium from sandy lake sediment.</title>
        <authorList>
            <person name="Urakawa H."/>
            <person name="Garcia J.C."/>
            <person name="Nielsen J.L."/>
            <person name="Le V.Q."/>
            <person name="Kozlowski J.A."/>
            <person name="Stein L.Y."/>
            <person name="Lim C.K."/>
            <person name="Pommerening-Roser A."/>
            <person name="Martens-Habbena W."/>
            <person name="Stahl D.A."/>
            <person name="Klotz M.G."/>
        </authorList>
    </citation>
    <scope>NUCLEOTIDE SEQUENCE [LARGE SCALE GENOMIC DNA]</scope>
    <source>
        <strain evidence="2 3">APG3</strain>
    </source>
</reference>
<dbReference type="RefSeq" id="WP_004177745.1">
    <property type="nucleotide sequence ID" value="NZ_CP021106.3"/>
</dbReference>
<evidence type="ECO:0000313" key="3">
    <source>
        <dbReference type="Proteomes" id="UP000012179"/>
    </source>
</evidence>
<evidence type="ECO:0000313" key="2">
    <source>
        <dbReference type="EMBL" id="ARO88137.1"/>
    </source>
</evidence>
<dbReference type="InterPro" id="IPR009363">
    <property type="entry name" value="Phage_Mu_Gp16"/>
</dbReference>
<dbReference type="KEGG" id="nlc:EBAPG3_010325"/>
<dbReference type="AlphaFoldDB" id="A0A1W6SQQ3"/>
<dbReference type="eggNOG" id="COG4382">
    <property type="taxonomic scope" value="Bacteria"/>
</dbReference>
<keyword evidence="3" id="KW-1185">Reference proteome</keyword>
<organism evidence="2 3">
    <name type="scientific">Nitrosospira lacus</name>
    <dbReference type="NCBI Taxonomy" id="1288494"/>
    <lineage>
        <taxon>Bacteria</taxon>
        <taxon>Pseudomonadati</taxon>
        <taxon>Pseudomonadota</taxon>
        <taxon>Betaproteobacteria</taxon>
        <taxon>Nitrosomonadales</taxon>
        <taxon>Nitrosomonadaceae</taxon>
        <taxon>Nitrosospira</taxon>
    </lineage>
</organism>
<feature type="region of interest" description="Disordered" evidence="1">
    <location>
        <begin position="62"/>
        <end position="82"/>
    </location>
</feature>
<gene>
    <name evidence="2" type="ORF">EBAPG3_010325</name>
</gene>
<accession>A0A1W6SQQ3</accession>
<protein>
    <submittedName>
        <fullName evidence="2">GemA protein</fullName>
    </submittedName>
</protein>
<dbReference type="EMBL" id="CP021106">
    <property type="protein sequence ID" value="ARO88137.1"/>
    <property type="molecule type" value="Genomic_DNA"/>
</dbReference>